<organism evidence="2 4">
    <name type="scientific">Adineta ricciae</name>
    <name type="common">Rotifer</name>
    <dbReference type="NCBI Taxonomy" id="249248"/>
    <lineage>
        <taxon>Eukaryota</taxon>
        <taxon>Metazoa</taxon>
        <taxon>Spiralia</taxon>
        <taxon>Gnathifera</taxon>
        <taxon>Rotifera</taxon>
        <taxon>Eurotatoria</taxon>
        <taxon>Bdelloidea</taxon>
        <taxon>Adinetida</taxon>
        <taxon>Adinetidae</taxon>
        <taxon>Adineta</taxon>
    </lineage>
</organism>
<comment type="caution">
    <text evidence="2">The sequence shown here is derived from an EMBL/GenBank/DDBJ whole genome shotgun (WGS) entry which is preliminary data.</text>
</comment>
<dbReference type="AlphaFoldDB" id="A0A815LSB9"/>
<sequence length="558" mass="64273">MIENNSEGQSAVLCATQNLRHFFQLLLQSVIQPTDYDATIPEYMVLQNKTVKCFIDTLLHGVRESRGDANDFNKIERAWNWNERIHEPMFFGGAARPLFSETVTNFSDLLTNFFNKNDPLYVKNRSKLFNALHRLVREEGKKYWKNYELYPSTASKDVLNQCYQYFYFRDRDNTYFINSSGCDYIPFVHLAQKIFHENFIGSSMTDPDDFNTEWILARLVQECRNVCNRMRSSNPLILILLTSKNRFGARIDVDRIHQQLHQHFPNKIVTLIDACQDGQSFHNVDIIIYSKRFTTTGAIGLVHKRLSKEHNELQKNLTLGTSFPVSILAQLYCTINMMNTHLAFGIEDLVNSANWHNYISPVLSELQSALGPYHQQENSSSSIKILGKNGVQFEFTEDETGTIATIRLLGRSKEDDTLSRLMSELKNQGHTLDSFLLNDPLMNSPNKIDIKQVTELINNKDLAQLRAIEARCSVHLAWPLVPFSAAKSTDNLITLEHFDRCRLYHCCLRISIDRSGYPGKLKRLVDIVQQTLDSNEVTDAIKDSKNFQPYSSEWPARD</sequence>
<gene>
    <name evidence="2" type="ORF">EDS130_LOCUS36895</name>
    <name evidence="1" type="ORF">XAT740_LOCUS30601</name>
</gene>
<proteinExistence type="predicted"/>
<evidence type="ECO:0000313" key="2">
    <source>
        <dbReference type="EMBL" id="CAF1413278.1"/>
    </source>
</evidence>
<dbReference type="EMBL" id="CAJNOR010002741">
    <property type="protein sequence ID" value="CAF1334285.1"/>
    <property type="molecule type" value="Genomic_DNA"/>
</dbReference>
<dbReference type="Proteomes" id="UP000663852">
    <property type="component" value="Unassembled WGS sequence"/>
</dbReference>
<reference evidence="2" key="1">
    <citation type="submission" date="2021-02" db="EMBL/GenBank/DDBJ databases">
        <authorList>
            <person name="Nowell W R."/>
        </authorList>
    </citation>
    <scope>NUCLEOTIDE SEQUENCE</scope>
</reference>
<keyword evidence="3" id="KW-1185">Reference proteome</keyword>
<evidence type="ECO:0000313" key="3">
    <source>
        <dbReference type="Proteomes" id="UP000663828"/>
    </source>
</evidence>
<evidence type="ECO:0000313" key="4">
    <source>
        <dbReference type="Proteomes" id="UP000663852"/>
    </source>
</evidence>
<dbReference type="Proteomes" id="UP000663828">
    <property type="component" value="Unassembled WGS sequence"/>
</dbReference>
<dbReference type="EMBL" id="CAJNOJ010000352">
    <property type="protein sequence ID" value="CAF1413278.1"/>
    <property type="molecule type" value="Genomic_DNA"/>
</dbReference>
<evidence type="ECO:0000313" key="1">
    <source>
        <dbReference type="EMBL" id="CAF1334285.1"/>
    </source>
</evidence>
<name>A0A815LSB9_ADIRI</name>
<protein>
    <submittedName>
        <fullName evidence="2">Uncharacterized protein</fullName>
    </submittedName>
</protein>
<dbReference type="OrthoDB" id="10407980at2759"/>
<accession>A0A815LSB9</accession>